<proteinExistence type="predicted"/>
<reference evidence="1" key="1">
    <citation type="journal article" date="2014" name="Int. J. Syst. Evol. Microbiol.">
        <title>Complete genome sequence of Corynebacterium casei LMG S-19264T (=DSM 44701T), isolated from a smear-ripened cheese.</title>
        <authorList>
            <consortium name="US DOE Joint Genome Institute (JGI-PGF)"/>
            <person name="Walter F."/>
            <person name="Albersmeier A."/>
            <person name="Kalinowski J."/>
            <person name="Ruckert C."/>
        </authorList>
    </citation>
    <scope>NUCLEOTIDE SEQUENCE</scope>
    <source>
        <strain evidence="1">VKM B-2222</strain>
    </source>
</reference>
<organism evidence="1 2">
    <name type="scientific">Paracoccus kondratievae</name>
    <dbReference type="NCBI Taxonomy" id="135740"/>
    <lineage>
        <taxon>Bacteria</taxon>
        <taxon>Pseudomonadati</taxon>
        <taxon>Pseudomonadota</taxon>
        <taxon>Alphaproteobacteria</taxon>
        <taxon>Rhodobacterales</taxon>
        <taxon>Paracoccaceae</taxon>
        <taxon>Paracoccus</taxon>
    </lineage>
</organism>
<keyword evidence="2" id="KW-1185">Reference proteome</keyword>
<comment type="caution">
    <text evidence="1">The sequence shown here is derived from an EMBL/GenBank/DDBJ whole genome shotgun (WGS) entry which is preliminary data.</text>
</comment>
<protein>
    <submittedName>
        <fullName evidence="1">Uncharacterized protein</fullName>
    </submittedName>
</protein>
<name>A0AAD3RTR0_9RHOB</name>
<dbReference type="AlphaFoldDB" id="A0AAD3RTR0"/>
<gene>
    <name evidence="1" type="ORF">GCM10017635_15210</name>
</gene>
<evidence type="ECO:0000313" key="1">
    <source>
        <dbReference type="EMBL" id="GLK64050.1"/>
    </source>
</evidence>
<accession>A0AAD3RTR0</accession>
<dbReference type="RefSeq" id="WP_271179541.1">
    <property type="nucleotide sequence ID" value="NZ_BSFH01000024.1"/>
</dbReference>
<evidence type="ECO:0000313" key="2">
    <source>
        <dbReference type="Proteomes" id="UP001143349"/>
    </source>
</evidence>
<sequence>MIAKKILEAVDRLEHQREVDMTGLELKMLPRKMENYNKAQCDRIKVQAALAGAKLKGRPTA</sequence>
<dbReference type="Proteomes" id="UP001143349">
    <property type="component" value="Unassembled WGS sequence"/>
</dbReference>
<dbReference type="EMBL" id="BSFH01000024">
    <property type="protein sequence ID" value="GLK64050.1"/>
    <property type="molecule type" value="Genomic_DNA"/>
</dbReference>
<reference evidence="1" key="2">
    <citation type="submission" date="2023-01" db="EMBL/GenBank/DDBJ databases">
        <authorList>
            <person name="Sun Q."/>
            <person name="Evtushenko L."/>
        </authorList>
    </citation>
    <scope>NUCLEOTIDE SEQUENCE</scope>
    <source>
        <strain evidence="1">VKM B-2222</strain>
    </source>
</reference>